<accession>A0ABT0J0Q7</accession>
<dbReference type="RefSeq" id="WP_416342955.1">
    <property type="nucleotide sequence ID" value="NZ_JALQCY010000002.1"/>
</dbReference>
<dbReference type="Proteomes" id="UP001651050">
    <property type="component" value="Unassembled WGS sequence"/>
</dbReference>
<gene>
    <name evidence="2" type="ORF">M1843_04925</name>
</gene>
<organism evidence="2 3">
    <name type="scientific">Isoptericola peretonis</name>
    <dbReference type="NCBI Taxonomy" id="2918523"/>
    <lineage>
        <taxon>Bacteria</taxon>
        <taxon>Bacillati</taxon>
        <taxon>Actinomycetota</taxon>
        <taxon>Actinomycetes</taxon>
        <taxon>Micrococcales</taxon>
        <taxon>Promicromonosporaceae</taxon>
        <taxon>Isoptericola</taxon>
    </lineage>
</organism>
<keyword evidence="1" id="KW-0472">Membrane</keyword>
<name>A0ABT0J0Q7_9MICO</name>
<evidence type="ECO:0000256" key="1">
    <source>
        <dbReference type="SAM" id="Phobius"/>
    </source>
</evidence>
<feature type="transmembrane region" description="Helical" evidence="1">
    <location>
        <begin position="12"/>
        <end position="30"/>
    </location>
</feature>
<dbReference type="EMBL" id="JALQCY010000002">
    <property type="protein sequence ID" value="MCK9793088.1"/>
    <property type="molecule type" value="Genomic_DNA"/>
</dbReference>
<protein>
    <submittedName>
        <fullName evidence="2">Uncharacterized protein</fullName>
    </submittedName>
</protein>
<reference evidence="2 3" key="1">
    <citation type="submission" date="2022-02" db="EMBL/GenBank/DDBJ databases">
        <title>The car tank lid bacteriome: a reservoir of bacteria with potential in bioremediation of fuel.</title>
        <authorList>
            <person name="Vidal-Verdu A."/>
            <person name="Gomez-Martinez D."/>
            <person name="Latorre-Perez A."/>
            <person name="Pereto J."/>
            <person name="Porcar M."/>
        </authorList>
    </citation>
    <scope>NUCLEOTIDE SEQUENCE [LARGE SCALE GENOMIC DNA]</scope>
    <source>
        <strain evidence="2 3">4D.3</strain>
    </source>
</reference>
<comment type="caution">
    <text evidence="2">The sequence shown here is derived from an EMBL/GenBank/DDBJ whole genome shotgun (WGS) entry which is preliminary data.</text>
</comment>
<keyword evidence="1" id="KW-0812">Transmembrane</keyword>
<evidence type="ECO:0000313" key="3">
    <source>
        <dbReference type="Proteomes" id="UP001651050"/>
    </source>
</evidence>
<evidence type="ECO:0000313" key="2">
    <source>
        <dbReference type="EMBL" id="MCK9793088.1"/>
    </source>
</evidence>
<sequence>MLEQPSSLTDWLEAVGTVGSLFVALSILMLDRRNRKKEQAKAIHSWVEVTDRERAKIRNLSAGPIADAKVYFRPWTIPEQIVDALLHPLLGFHRARRHGFWRPRTTPAWSWPFARGDEPWSQYVEPGEIHSSTIPNGVSTAGQRMHVAFKDAASNYWAIGDGGHQIRGYLFGYRREMRLNQTFLKRDHARRLGIPVRHLDRELSKKSDNGKENVDP</sequence>
<proteinExistence type="predicted"/>
<keyword evidence="3" id="KW-1185">Reference proteome</keyword>
<keyword evidence="1" id="KW-1133">Transmembrane helix</keyword>